<evidence type="ECO:0000313" key="3">
    <source>
        <dbReference type="EMBL" id="AKJ02773.1"/>
    </source>
</evidence>
<dbReference type="EMBL" id="QUMU01000017">
    <property type="protein sequence ID" value="REG23318.1"/>
    <property type="molecule type" value="Genomic_DNA"/>
</dbReference>
<name>A0AAC8TEC4_9BACT</name>
<dbReference type="Gene3D" id="3.60.40.10">
    <property type="entry name" value="PPM-type phosphatase domain"/>
    <property type="match status" value="1"/>
</dbReference>
<dbReference type="KEGG" id="age:AA314_04399"/>
<evidence type="ECO:0000259" key="2">
    <source>
        <dbReference type="Pfam" id="PF13672"/>
    </source>
</evidence>
<evidence type="ECO:0000256" key="1">
    <source>
        <dbReference type="SAM" id="MobiDB-lite"/>
    </source>
</evidence>
<accession>A0AAC8TEC4</accession>
<dbReference type="SUPFAM" id="SSF81606">
    <property type="entry name" value="PP2C-like"/>
    <property type="match status" value="1"/>
</dbReference>
<feature type="region of interest" description="Disordered" evidence="1">
    <location>
        <begin position="1"/>
        <end position="20"/>
    </location>
</feature>
<dbReference type="AlphaFoldDB" id="A0AAC8TEC4"/>
<dbReference type="RefSeq" id="WP_047857017.1">
    <property type="nucleotide sequence ID" value="NZ_CP011509.1"/>
</dbReference>
<keyword evidence="6" id="KW-1185">Reference proteome</keyword>
<feature type="compositionally biased region" description="Polar residues" evidence="1">
    <location>
        <begin position="1"/>
        <end position="11"/>
    </location>
</feature>
<proteinExistence type="predicted"/>
<dbReference type="InterPro" id="IPR001932">
    <property type="entry name" value="PPM-type_phosphatase-like_dom"/>
</dbReference>
<protein>
    <submittedName>
        <fullName evidence="4">Protein phosphatase 2C-like protein</fullName>
    </submittedName>
</protein>
<evidence type="ECO:0000313" key="5">
    <source>
        <dbReference type="Proteomes" id="UP000035579"/>
    </source>
</evidence>
<evidence type="ECO:0000313" key="4">
    <source>
        <dbReference type="EMBL" id="REG23318.1"/>
    </source>
</evidence>
<dbReference type="EMBL" id="CP011509">
    <property type="protein sequence ID" value="AKJ02773.1"/>
    <property type="molecule type" value="Genomic_DNA"/>
</dbReference>
<feature type="domain" description="PPM-type phosphatase" evidence="2">
    <location>
        <begin position="11"/>
        <end position="220"/>
    </location>
</feature>
<dbReference type="Proteomes" id="UP000256345">
    <property type="component" value="Unassembled WGS sequence"/>
</dbReference>
<reference evidence="3 5" key="1">
    <citation type="submission" date="2015-05" db="EMBL/GenBank/DDBJ databases">
        <title>Genome assembly of Archangium gephyra DSM 2261.</title>
        <authorList>
            <person name="Sharma G."/>
            <person name="Subramanian S."/>
        </authorList>
    </citation>
    <scope>NUCLEOTIDE SEQUENCE [LARGE SCALE GENOMIC DNA]</scope>
    <source>
        <strain evidence="3 5">DSM 2261</strain>
    </source>
</reference>
<dbReference type="Pfam" id="PF13672">
    <property type="entry name" value="PP2C_2"/>
    <property type="match status" value="1"/>
</dbReference>
<sequence length="262" mass="28486">MWRLLQQSLEGTSHRRSATPCQDSCEGTATCPGQESFLVVACSDGAGSAGLSQEGSALACRRFVQVACEALEREGPEAVRDPERIRDWYRQVRRALEEEAARREVPLRELSCTLLTAVVGEHTAVFAQVGDGAIVVREGEGYVPIFWPQAGEYANTTWFVTSADLEQVLQVASREPVDEVALFTDGLQMLALHFASRSVHRPFFEPLFTALRGAANPEDLVVPLRSFLDSPAVNERTDDDKTLVLAVRVGAGAGRASSPEPG</sequence>
<organism evidence="3 5">
    <name type="scientific">Archangium gephyra</name>
    <dbReference type="NCBI Taxonomy" id="48"/>
    <lineage>
        <taxon>Bacteria</taxon>
        <taxon>Pseudomonadati</taxon>
        <taxon>Myxococcota</taxon>
        <taxon>Myxococcia</taxon>
        <taxon>Myxococcales</taxon>
        <taxon>Cystobacterineae</taxon>
        <taxon>Archangiaceae</taxon>
        <taxon>Archangium</taxon>
    </lineage>
</organism>
<gene>
    <name evidence="3" type="ORF">AA314_04399</name>
    <name evidence="4" type="ORF">ATI61_117163</name>
</gene>
<dbReference type="Proteomes" id="UP000035579">
    <property type="component" value="Chromosome"/>
</dbReference>
<dbReference type="InterPro" id="IPR036457">
    <property type="entry name" value="PPM-type-like_dom_sf"/>
</dbReference>
<reference evidence="4 6" key="2">
    <citation type="submission" date="2018-08" db="EMBL/GenBank/DDBJ databases">
        <title>Genomic Encyclopedia of Archaeal and Bacterial Type Strains, Phase II (KMG-II): from individual species to whole genera.</title>
        <authorList>
            <person name="Goeker M."/>
        </authorList>
    </citation>
    <scope>NUCLEOTIDE SEQUENCE [LARGE SCALE GENOMIC DNA]</scope>
    <source>
        <strain evidence="4 6">DSM 2261</strain>
    </source>
</reference>
<evidence type="ECO:0000313" key="6">
    <source>
        <dbReference type="Proteomes" id="UP000256345"/>
    </source>
</evidence>